<evidence type="ECO:0000256" key="1">
    <source>
        <dbReference type="SAM" id="MobiDB-lite"/>
    </source>
</evidence>
<evidence type="ECO:0000313" key="3">
    <source>
        <dbReference type="Proteomes" id="UP001154282"/>
    </source>
</evidence>
<protein>
    <submittedName>
        <fullName evidence="2">Uncharacterized protein</fullName>
    </submittedName>
</protein>
<dbReference type="Proteomes" id="UP001154282">
    <property type="component" value="Unassembled WGS sequence"/>
</dbReference>
<dbReference type="AlphaFoldDB" id="A0AAV0JCC2"/>
<gene>
    <name evidence="2" type="ORF">LITE_LOCUS13631</name>
</gene>
<sequence>MRRSSINDGVPHEQVRLHGLASNPNRRRLPTALHHRVRAPFRRHLQPPSPSQLDKRPNLGPNRLHHQLHHHQIHLPHRRLRHGPNRMQRRRRDPTRNPHRAHPQRQRQRNRLLRRQPGRRVQPARLGRTARGPRLQRHALRGGRERGVPPRAVGDVG</sequence>
<accession>A0AAV0JCC2</accession>
<organism evidence="2 3">
    <name type="scientific">Linum tenue</name>
    <dbReference type="NCBI Taxonomy" id="586396"/>
    <lineage>
        <taxon>Eukaryota</taxon>
        <taxon>Viridiplantae</taxon>
        <taxon>Streptophyta</taxon>
        <taxon>Embryophyta</taxon>
        <taxon>Tracheophyta</taxon>
        <taxon>Spermatophyta</taxon>
        <taxon>Magnoliopsida</taxon>
        <taxon>eudicotyledons</taxon>
        <taxon>Gunneridae</taxon>
        <taxon>Pentapetalae</taxon>
        <taxon>rosids</taxon>
        <taxon>fabids</taxon>
        <taxon>Malpighiales</taxon>
        <taxon>Linaceae</taxon>
        <taxon>Linum</taxon>
    </lineage>
</organism>
<dbReference type="EMBL" id="CAMGYJ010000004">
    <property type="protein sequence ID" value="CAI0407586.1"/>
    <property type="molecule type" value="Genomic_DNA"/>
</dbReference>
<comment type="caution">
    <text evidence="2">The sequence shown here is derived from an EMBL/GenBank/DDBJ whole genome shotgun (WGS) entry which is preliminary data.</text>
</comment>
<feature type="compositionally biased region" description="Basic residues" evidence="1">
    <location>
        <begin position="63"/>
        <end position="118"/>
    </location>
</feature>
<name>A0AAV0JCC2_9ROSI</name>
<reference evidence="2" key="1">
    <citation type="submission" date="2022-08" db="EMBL/GenBank/DDBJ databases">
        <authorList>
            <person name="Gutierrez-Valencia J."/>
        </authorList>
    </citation>
    <scope>NUCLEOTIDE SEQUENCE</scope>
</reference>
<feature type="compositionally biased region" description="Basic residues" evidence="1">
    <location>
        <begin position="25"/>
        <end position="45"/>
    </location>
</feature>
<evidence type="ECO:0000313" key="2">
    <source>
        <dbReference type="EMBL" id="CAI0407586.1"/>
    </source>
</evidence>
<proteinExistence type="predicted"/>
<feature type="region of interest" description="Disordered" evidence="1">
    <location>
        <begin position="1"/>
        <end position="157"/>
    </location>
</feature>
<keyword evidence="3" id="KW-1185">Reference proteome</keyword>